<reference evidence="2 3" key="1">
    <citation type="submission" date="2020-04" db="EMBL/GenBank/DDBJ databases">
        <authorList>
            <person name="De Canck E."/>
        </authorList>
    </citation>
    <scope>NUCLEOTIDE SEQUENCE [LARGE SCALE GENOMIC DNA]</scope>
    <source>
        <strain evidence="2 3">LMG 29542</strain>
    </source>
</reference>
<proteinExistence type="predicted"/>
<evidence type="ECO:0000256" key="1">
    <source>
        <dbReference type="SAM" id="MobiDB-lite"/>
    </source>
</evidence>
<feature type="compositionally biased region" description="Low complexity" evidence="1">
    <location>
        <begin position="359"/>
        <end position="371"/>
    </location>
</feature>
<feature type="region of interest" description="Disordered" evidence="1">
    <location>
        <begin position="89"/>
        <end position="188"/>
    </location>
</feature>
<keyword evidence="3" id="KW-1185">Reference proteome</keyword>
<dbReference type="EMBL" id="CADIKH010000024">
    <property type="protein sequence ID" value="CAB3764359.1"/>
    <property type="molecule type" value="Genomic_DNA"/>
</dbReference>
<accession>A0A6J5ED01</accession>
<dbReference type="AlphaFoldDB" id="A0A6J5ED01"/>
<feature type="region of interest" description="Disordered" evidence="1">
    <location>
        <begin position="291"/>
        <end position="312"/>
    </location>
</feature>
<feature type="region of interest" description="Disordered" evidence="1">
    <location>
        <begin position="331"/>
        <end position="382"/>
    </location>
</feature>
<feature type="compositionally biased region" description="Low complexity" evidence="1">
    <location>
        <begin position="341"/>
        <end position="352"/>
    </location>
</feature>
<gene>
    <name evidence="2" type="ORF">LMG29542_04875</name>
</gene>
<evidence type="ECO:0000313" key="3">
    <source>
        <dbReference type="Proteomes" id="UP000494363"/>
    </source>
</evidence>
<evidence type="ECO:0000313" key="2">
    <source>
        <dbReference type="EMBL" id="CAB3764359.1"/>
    </source>
</evidence>
<feature type="compositionally biased region" description="Basic and acidic residues" evidence="1">
    <location>
        <begin position="172"/>
        <end position="188"/>
    </location>
</feature>
<feature type="region of interest" description="Disordered" evidence="1">
    <location>
        <begin position="1"/>
        <end position="36"/>
    </location>
</feature>
<name>A0A6J5ED01_9BURK</name>
<feature type="compositionally biased region" description="Gly residues" evidence="1">
    <location>
        <begin position="138"/>
        <end position="171"/>
    </location>
</feature>
<dbReference type="Proteomes" id="UP000494363">
    <property type="component" value="Unassembled WGS sequence"/>
</dbReference>
<protein>
    <submittedName>
        <fullName evidence="2">Uncharacterized protein</fullName>
    </submittedName>
</protein>
<dbReference type="RefSeq" id="WP_175228980.1">
    <property type="nucleotide sequence ID" value="NZ_CADIKH010000024.1"/>
</dbReference>
<organism evidence="2 3">
    <name type="scientific">Paraburkholderia humisilvae</name>
    <dbReference type="NCBI Taxonomy" id="627669"/>
    <lineage>
        <taxon>Bacteria</taxon>
        <taxon>Pseudomonadati</taxon>
        <taxon>Pseudomonadota</taxon>
        <taxon>Betaproteobacteria</taxon>
        <taxon>Burkholderiales</taxon>
        <taxon>Burkholderiaceae</taxon>
        <taxon>Paraburkholderia</taxon>
    </lineage>
</organism>
<feature type="compositionally biased region" description="Basic and acidic residues" evidence="1">
    <location>
        <begin position="22"/>
        <end position="35"/>
    </location>
</feature>
<sequence>MSRIDSNQAAAQAAEAQQAEQAQRERAAHAHHGEKSAALYRGTTLFAHGSDAAHAEIQHSLKAKKMLARLFRRRAMLRNELKAAAAGKLRPAALAPHHDERPRVARPPGSRFAGLNNEHADRRVSPGDGEEHDEQDEQGGGGQQRDGGGNSGGNNGGSSGGSGSSGGGQGRDGQHGGQQRDSHSDDRSAVTFAVAKGVRGGGRGAAAPSRLGEVAAQFSVAGTEKSRADAVRLESIDNVLDLADALRANPRARVDVAMIDHSIALRSIERDIGRLPPAGLGAFVERDKARRAGPKQSVGGFTHAAPPGANNDEERASRVFALLPLLALNGDRPSPPSQLDSSIAASRSTRAALQQRQSADATAPTETAAAPRYPHVSGPGAL</sequence>
<feature type="compositionally biased region" description="Low complexity" evidence="1">
    <location>
        <begin position="8"/>
        <end position="21"/>
    </location>
</feature>
<feature type="compositionally biased region" description="Acidic residues" evidence="1">
    <location>
        <begin position="128"/>
        <end position="137"/>
    </location>
</feature>